<protein>
    <submittedName>
        <fullName evidence="2">Putative saccharopine dehydrogenase</fullName>
    </submittedName>
</protein>
<sequence length="345" mass="38497">MMIGIIGASGKIGSEIIKTLNVKAPQEQLRCGYHSNRRSDGNQWVCVDIDDRNDIKAFMEGCALVINTAGPSERYSQKVMEAALECGVSLIDVGHSRCYAKTTRLNKGQRMIYACGAVPGIIGFIPRKLAEDFDHIYSLNVNIALREMLTLTAARDLVTASQLPDGKASGIKAKTENIPLIGDEVYRYQFSDEESAAIDTLLHVRSSSWYMVRDTDDYEKLFSSTYKDKDEMAERLCRLYRISMAGREDYLKFVIEMEGMKDNRPKTVSAYLNGISGSVVSGRVAAAAALALLRGEIAENVPVRLAMLQNDEKIWEYVEKTEAFRLFEVYPYSLAAMSEEESGEI</sequence>
<keyword evidence="3" id="KW-1185">Reference proteome</keyword>
<feature type="domain" description="Saccharopine dehydrogenase NADP binding" evidence="1">
    <location>
        <begin position="3"/>
        <end position="103"/>
    </location>
</feature>
<dbReference type="STRING" id="887929.HMP0721_1424"/>
<dbReference type="Gene3D" id="3.40.50.720">
    <property type="entry name" value="NAD(P)-binding Rossmann-like Domain"/>
    <property type="match status" value="1"/>
</dbReference>
<dbReference type="Pfam" id="PF03435">
    <property type="entry name" value="Sacchrp_dh_NADP"/>
    <property type="match status" value="1"/>
</dbReference>
<dbReference type="Proteomes" id="UP000004754">
    <property type="component" value="Unassembled WGS sequence"/>
</dbReference>
<proteinExistence type="predicted"/>
<dbReference type="PANTHER" id="PTHR43796">
    <property type="entry name" value="CARBOXYNORSPERMIDINE SYNTHASE"/>
    <property type="match status" value="1"/>
</dbReference>
<dbReference type="SUPFAM" id="SSF51735">
    <property type="entry name" value="NAD(P)-binding Rossmann-fold domains"/>
    <property type="match status" value="1"/>
</dbReference>
<gene>
    <name evidence="2" type="ORF">HMP0721_1424</name>
</gene>
<evidence type="ECO:0000313" key="3">
    <source>
        <dbReference type="Proteomes" id="UP000004754"/>
    </source>
</evidence>
<evidence type="ECO:0000313" key="2">
    <source>
        <dbReference type="EMBL" id="EFV01503.1"/>
    </source>
</evidence>
<dbReference type="EMBL" id="AEQN01000017">
    <property type="protein sequence ID" value="EFV01503.1"/>
    <property type="molecule type" value="Genomic_DNA"/>
</dbReference>
<organism evidence="2 3">
    <name type="scientific">Pseudoramibacter alactolyticus ATCC 23263</name>
    <dbReference type="NCBI Taxonomy" id="887929"/>
    <lineage>
        <taxon>Bacteria</taxon>
        <taxon>Bacillati</taxon>
        <taxon>Bacillota</taxon>
        <taxon>Clostridia</taxon>
        <taxon>Eubacteriales</taxon>
        <taxon>Eubacteriaceae</taxon>
        <taxon>Pseudoramibacter</taxon>
    </lineage>
</organism>
<dbReference type="PANTHER" id="PTHR43796:SF2">
    <property type="entry name" value="CARBOXYNORSPERMIDINE SYNTHASE"/>
    <property type="match status" value="1"/>
</dbReference>
<name>E6MHD9_9FIRM</name>
<reference evidence="2 3" key="1">
    <citation type="submission" date="2010-12" db="EMBL/GenBank/DDBJ databases">
        <authorList>
            <person name="Muzny D."/>
            <person name="Qin X."/>
            <person name="Deng J."/>
            <person name="Jiang H."/>
            <person name="Liu Y."/>
            <person name="Qu J."/>
            <person name="Song X.-Z."/>
            <person name="Zhang L."/>
            <person name="Thornton R."/>
            <person name="Coyle M."/>
            <person name="Francisco L."/>
            <person name="Jackson L."/>
            <person name="Javaid M."/>
            <person name="Korchina V."/>
            <person name="Kovar C."/>
            <person name="Mata R."/>
            <person name="Mathew T."/>
            <person name="Ngo R."/>
            <person name="Nguyen L."/>
            <person name="Nguyen N."/>
            <person name="Okwuonu G."/>
            <person name="Ongeri F."/>
            <person name="Pham C."/>
            <person name="Simmons D."/>
            <person name="Wilczek-Boney K."/>
            <person name="Hale W."/>
            <person name="Jakkamsetti A."/>
            <person name="Pham P."/>
            <person name="Ruth R."/>
            <person name="San Lucas F."/>
            <person name="Warren J."/>
            <person name="Zhang J."/>
            <person name="Zhao Z."/>
            <person name="Zhou C."/>
            <person name="Zhu D."/>
            <person name="Lee S."/>
            <person name="Bess C."/>
            <person name="Blankenburg K."/>
            <person name="Forbes L."/>
            <person name="Fu Q."/>
            <person name="Gubbala S."/>
            <person name="Hirani K."/>
            <person name="Jayaseelan J.C."/>
            <person name="Lara F."/>
            <person name="Munidasa M."/>
            <person name="Palculict T."/>
            <person name="Patil S."/>
            <person name="Pu L.-L."/>
            <person name="Saada N."/>
            <person name="Tang L."/>
            <person name="Weissenberger G."/>
            <person name="Zhu Y."/>
            <person name="Hemphill L."/>
            <person name="Shang Y."/>
            <person name="Youmans B."/>
            <person name="Ayvaz T."/>
            <person name="Ross M."/>
            <person name="Santibanez J."/>
            <person name="Aqrawi P."/>
            <person name="Gross S."/>
            <person name="Joshi V."/>
            <person name="Fowler G."/>
            <person name="Nazareth L."/>
            <person name="Reid J."/>
            <person name="Worley K."/>
            <person name="Petrosino J."/>
            <person name="Highlander S."/>
            <person name="Gibbs R."/>
        </authorList>
    </citation>
    <scope>NUCLEOTIDE SEQUENCE [LARGE SCALE GENOMIC DNA]</scope>
    <source>
        <strain evidence="2 3">ATCC 23263</strain>
    </source>
</reference>
<dbReference type="RefSeq" id="WP_006598846.1">
    <property type="nucleotide sequence ID" value="NZ_GL622359.1"/>
</dbReference>
<dbReference type="HOGENOM" id="CLU_771054_0_0_9"/>
<evidence type="ECO:0000259" key="1">
    <source>
        <dbReference type="Pfam" id="PF03435"/>
    </source>
</evidence>
<dbReference type="InterPro" id="IPR036291">
    <property type="entry name" value="NAD(P)-bd_dom_sf"/>
</dbReference>
<dbReference type="InterPro" id="IPR005097">
    <property type="entry name" value="Sacchrp_dh_NADP-bd"/>
</dbReference>
<dbReference type="eggNOG" id="COG1748">
    <property type="taxonomic scope" value="Bacteria"/>
</dbReference>
<dbReference type="AlphaFoldDB" id="E6MHD9"/>
<accession>E6MHD9</accession>
<comment type="caution">
    <text evidence="2">The sequence shown here is derived from an EMBL/GenBank/DDBJ whole genome shotgun (WGS) entry which is preliminary data.</text>
</comment>
<dbReference type="OrthoDB" id="1221575at2"/>